<reference evidence="1" key="1">
    <citation type="journal article" date="2015" name="Nature">
        <title>Complex archaea that bridge the gap between prokaryotes and eukaryotes.</title>
        <authorList>
            <person name="Spang A."/>
            <person name="Saw J.H."/>
            <person name="Jorgensen S.L."/>
            <person name="Zaremba-Niedzwiedzka K."/>
            <person name="Martijn J."/>
            <person name="Lind A.E."/>
            <person name="van Eijk R."/>
            <person name="Schleper C."/>
            <person name="Guy L."/>
            <person name="Ettema T.J."/>
        </authorList>
    </citation>
    <scope>NUCLEOTIDE SEQUENCE</scope>
</reference>
<protein>
    <submittedName>
        <fullName evidence="1">Uncharacterized protein</fullName>
    </submittedName>
</protein>
<comment type="caution">
    <text evidence="1">The sequence shown here is derived from an EMBL/GenBank/DDBJ whole genome shotgun (WGS) entry which is preliminary data.</text>
</comment>
<dbReference type="AlphaFoldDB" id="A0A0F9KIF7"/>
<proteinExistence type="predicted"/>
<accession>A0A0F9KIF7</accession>
<gene>
    <name evidence="1" type="ORF">LCGC14_1630270</name>
</gene>
<name>A0A0F9KIF7_9ZZZZ</name>
<evidence type="ECO:0000313" key="1">
    <source>
        <dbReference type="EMBL" id="KKM21953.1"/>
    </source>
</evidence>
<organism evidence="1">
    <name type="scientific">marine sediment metagenome</name>
    <dbReference type="NCBI Taxonomy" id="412755"/>
    <lineage>
        <taxon>unclassified sequences</taxon>
        <taxon>metagenomes</taxon>
        <taxon>ecological metagenomes</taxon>
    </lineage>
</organism>
<dbReference type="EMBL" id="LAZR01013438">
    <property type="protein sequence ID" value="KKM21953.1"/>
    <property type="molecule type" value="Genomic_DNA"/>
</dbReference>
<sequence>MEKITESLNQFQKNSFNNPEQTHLRKLSCNEKEVDIVLDEELKEILTITIEPRFHKLYQKCE</sequence>